<evidence type="ECO:0000256" key="4">
    <source>
        <dbReference type="PIRSR" id="PIRSR000350-2"/>
    </source>
</evidence>
<dbReference type="PRINTS" id="PR00411">
    <property type="entry name" value="PNDRDTASEI"/>
</dbReference>
<dbReference type="InterPro" id="IPR016156">
    <property type="entry name" value="FAD/NAD-linked_Rdtase_dimer_sf"/>
</dbReference>
<dbReference type="GO" id="GO:0003955">
    <property type="term" value="F:NAD(P)H dehydrogenase (quinone) activity"/>
    <property type="evidence" value="ECO:0007669"/>
    <property type="project" value="TreeGrafter"/>
</dbReference>
<comment type="cofactor">
    <cofactor evidence="5">
        <name>FAD</name>
        <dbReference type="ChEBI" id="CHEBI:57692"/>
    </cofactor>
    <text evidence="5">Binds 1 FAD per subunit.</text>
</comment>
<evidence type="ECO:0000256" key="2">
    <source>
        <dbReference type="ARBA" id="ARBA00022630"/>
    </source>
</evidence>
<keyword evidence="2" id="KW-0285">Flavoprotein</keyword>
<dbReference type="GO" id="GO:0050660">
    <property type="term" value="F:flavin adenine dinucleotide binding"/>
    <property type="evidence" value="ECO:0007669"/>
    <property type="project" value="TreeGrafter"/>
</dbReference>
<evidence type="ECO:0000256" key="6">
    <source>
        <dbReference type="PIRSR" id="PIRSR000350-4"/>
    </source>
</evidence>
<keyword evidence="3 5" id="KW-0274">FAD</keyword>
<sequence>MSDQYDAIIIGAGQSGPFLAARLADAGRKVALIERRQLGGTCVNDGCTPTKTLVASARAAWAARKAGDFGVVVKGPVTVDMKAVKARKDKVVNASVKSLTDWLGSLKTLDYIKGSASFVSPAEVKVGRRRLTASQIFINAGAAASVPDWPGIKSVPYLTNSSIMDLDTLPSHLIIAGGSYIGLEFAHMYARFGSKVTVVDRGDRPATREDADISAAIREILEAEGVTFLFNSTIEAVARAGSGVLLSLQRGQKRSSVEGSHFLVALGRKPNTADLNLAAAGVETDERGYIPVDDHLRTNVEGIWAMGDINGRGAFTHTSYNDFEIVADNVIDKGKRSIAKRIPVHGLFIDPPLGRIGMSEDEVRKSGKKALIATMPMSKVARARERGETQGLMKVLVDAKSKQILGAAILGIGGDEVIHSLLQLMVAGTPYTMMMETVHIHPTVTELIPTLLAGLKPLE</sequence>
<evidence type="ECO:0000259" key="8">
    <source>
        <dbReference type="Pfam" id="PF07992"/>
    </source>
</evidence>
<dbReference type="Pfam" id="PF02852">
    <property type="entry name" value="Pyr_redox_dim"/>
    <property type="match status" value="1"/>
</dbReference>
<feature type="binding site" evidence="5">
    <location>
        <begin position="177"/>
        <end position="184"/>
    </location>
    <ligand>
        <name>NAD(+)</name>
        <dbReference type="ChEBI" id="CHEBI:57540"/>
    </ligand>
</feature>
<dbReference type="InterPro" id="IPR001100">
    <property type="entry name" value="Pyr_nuc-diS_OxRdtase"/>
</dbReference>
<reference evidence="9" key="1">
    <citation type="submission" date="2023-03" db="EMBL/GenBank/DDBJ databases">
        <title>Andean soil-derived lignocellulolytic bacterial consortium as a source of novel taxa and putative plastic-active enzymes.</title>
        <authorList>
            <person name="Diaz-Garcia L."/>
            <person name="Chuvochina M."/>
            <person name="Feuerriegel G."/>
            <person name="Bunk B."/>
            <person name="Sproer C."/>
            <person name="Streit W.R."/>
            <person name="Rodriguez L.M."/>
            <person name="Overmann J."/>
            <person name="Jimenez D.J."/>
        </authorList>
    </citation>
    <scope>NUCLEOTIDE SEQUENCE</scope>
    <source>
        <strain evidence="9">MAG 4196</strain>
    </source>
</reference>
<feature type="active site" description="Proton acceptor" evidence="4">
    <location>
        <position position="441"/>
    </location>
</feature>
<dbReference type="InterPro" id="IPR023753">
    <property type="entry name" value="FAD/NAD-binding_dom"/>
</dbReference>
<dbReference type="PANTHER" id="PTHR43014">
    <property type="entry name" value="MERCURIC REDUCTASE"/>
    <property type="match status" value="1"/>
</dbReference>
<organism evidence="9 10">
    <name type="scientific">Candidatus Devosia phytovorans</name>
    <dbReference type="NCBI Taxonomy" id="3121372"/>
    <lineage>
        <taxon>Bacteria</taxon>
        <taxon>Pseudomonadati</taxon>
        <taxon>Pseudomonadota</taxon>
        <taxon>Alphaproteobacteria</taxon>
        <taxon>Hyphomicrobiales</taxon>
        <taxon>Devosiaceae</taxon>
        <taxon>Devosia</taxon>
    </lineage>
</organism>
<dbReference type="PIRSF" id="PIRSF000350">
    <property type="entry name" value="Mercury_reductase_MerA"/>
    <property type="match status" value="1"/>
</dbReference>
<evidence type="ECO:0000313" key="10">
    <source>
        <dbReference type="Proteomes" id="UP001217476"/>
    </source>
</evidence>
<feature type="binding site" evidence="5">
    <location>
        <position position="308"/>
    </location>
    <ligand>
        <name>FAD</name>
        <dbReference type="ChEBI" id="CHEBI:57692"/>
    </ligand>
</feature>
<evidence type="ECO:0000256" key="1">
    <source>
        <dbReference type="ARBA" id="ARBA00007532"/>
    </source>
</evidence>
<accession>A0AAJ5VRN5</accession>
<feature type="disulfide bond" description="Redox-active" evidence="6">
    <location>
        <begin position="42"/>
        <end position="47"/>
    </location>
</feature>
<feature type="domain" description="Pyridine nucleotide-disulphide oxidoreductase dimerisation" evidence="7">
    <location>
        <begin position="347"/>
        <end position="450"/>
    </location>
</feature>
<proteinExistence type="inferred from homology"/>
<dbReference type="InterPro" id="IPR036188">
    <property type="entry name" value="FAD/NAD-bd_sf"/>
</dbReference>
<dbReference type="Gene3D" id="3.50.50.60">
    <property type="entry name" value="FAD/NAD(P)-binding domain"/>
    <property type="match status" value="2"/>
</dbReference>
<name>A0AAJ5VRN5_9HYPH</name>
<evidence type="ECO:0000256" key="3">
    <source>
        <dbReference type="ARBA" id="ARBA00022827"/>
    </source>
</evidence>
<dbReference type="PANTHER" id="PTHR43014:SF2">
    <property type="entry name" value="MERCURIC REDUCTASE"/>
    <property type="match status" value="1"/>
</dbReference>
<evidence type="ECO:0000256" key="5">
    <source>
        <dbReference type="PIRSR" id="PIRSR000350-3"/>
    </source>
</evidence>
<feature type="binding site" evidence="5">
    <location>
        <position position="267"/>
    </location>
    <ligand>
        <name>NAD(+)</name>
        <dbReference type="ChEBI" id="CHEBI:57540"/>
    </ligand>
</feature>
<protein>
    <submittedName>
        <fullName evidence="9">FAD-containing oxidoreductase</fullName>
    </submittedName>
</protein>
<dbReference type="Gene3D" id="3.30.390.30">
    <property type="match status" value="1"/>
</dbReference>
<keyword evidence="5" id="KW-0520">NAD</keyword>
<dbReference type="AlphaFoldDB" id="A0AAJ5VRN5"/>
<dbReference type="SUPFAM" id="SSF51905">
    <property type="entry name" value="FAD/NAD(P)-binding domain"/>
    <property type="match status" value="1"/>
</dbReference>
<dbReference type="InterPro" id="IPR004099">
    <property type="entry name" value="Pyr_nucl-diS_OxRdtase_dimer"/>
</dbReference>
<evidence type="ECO:0000313" key="9">
    <source>
        <dbReference type="EMBL" id="WEK03538.1"/>
    </source>
</evidence>
<evidence type="ECO:0000259" key="7">
    <source>
        <dbReference type="Pfam" id="PF02852"/>
    </source>
</evidence>
<dbReference type="Proteomes" id="UP001217476">
    <property type="component" value="Chromosome"/>
</dbReference>
<dbReference type="PRINTS" id="PR00368">
    <property type="entry name" value="FADPNR"/>
</dbReference>
<dbReference type="SUPFAM" id="SSF55424">
    <property type="entry name" value="FAD/NAD-linked reductases, dimerisation (C-terminal) domain"/>
    <property type="match status" value="1"/>
</dbReference>
<keyword evidence="5" id="KW-0547">Nucleotide-binding</keyword>
<gene>
    <name evidence="9" type="ORF">P0Y65_15240</name>
</gene>
<dbReference type="NCBIfam" id="NF004992">
    <property type="entry name" value="PRK06370.1-4"/>
    <property type="match status" value="1"/>
</dbReference>
<comment type="similarity">
    <text evidence="1">Belongs to the class-I pyridine nucleotide-disulfide oxidoreductase family.</text>
</comment>
<dbReference type="Pfam" id="PF07992">
    <property type="entry name" value="Pyr_redox_2"/>
    <property type="match status" value="1"/>
</dbReference>
<feature type="domain" description="FAD/NAD(P)-binding" evidence="8">
    <location>
        <begin position="5"/>
        <end position="319"/>
    </location>
</feature>
<dbReference type="EMBL" id="CP119312">
    <property type="protein sequence ID" value="WEK03538.1"/>
    <property type="molecule type" value="Genomic_DNA"/>
</dbReference>
<feature type="binding site" evidence="5">
    <location>
        <position position="51"/>
    </location>
    <ligand>
        <name>FAD</name>
        <dbReference type="ChEBI" id="CHEBI:57692"/>
    </ligand>
</feature>